<evidence type="ECO:0000256" key="1">
    <source>
        <dbReference type="ARBA" id="ARBA00023015"/>
    </source>
</evidence>
<dbReference type="PROSITE" id="PS50043">
    <property type="entry name" value="HTH_LUXR_2"/>
    <property type="match status" value="1"/>
</dbReference>
<dbReference type="AlphaFoldDB" id="A0A6A8DGA9"/>
<sequence>MPKKKNIENHINSGSYQSIITQEEHNSFVGRETELALFNQCLDEKEKSMKILNIYGTGGIGKTFLLYEFSRIAENKNCLFLHLDSRDFIHTPLTLAENLLIQINSNSENLNDFESLTLQNCFQVLRSLSMKLKVVIAIDSYEQMGDLDRWFRNVFLRQLPENIVIILSGRKRLKGEWEESPAWRKLIKQLKLEDLNYDQTRSYLANLKIKDEFLINTIWLFTKGHPLTISLAALNVEQTDSLPATINIEDEISNILIELTRIWLQEVRDQELSNALEAAAMLRSFDQSSLSYVLNQSISIDIFTKLTTLSFVRRRKGGWAIHDLIRDAIRVELKGRDHQTYQLLNQRCAWLYHSKVSQTNSVTDIAEFFYHLGDEFIKSTFFQNGIDPDLYLEHVGEHNIIEVKEYFEKRQKNIAANKVHYVNRETSSSYDYFVSQYHNKRESELVDLNYVNLMGHNVARLLKNDKEETIGVSIVIPINESTLEQLSSQPVSASFFQSLSDSELNDYAVPSHQNSGYFIRMLDCLDPADTSARSFLLYNLFPLLLSGGRIVTSTPLPFFQRLLKSFGFKEVPNATNYDFGKGYPSPSYILDVRGQQLLKYLGSFAQKRDTNDRMQEFSGTYSFTDREREIVKLILDEFSNAEIANRLFVAEVTVKKHVSRILKKVQVKNRAQLIKRLMEVNYF</sequence>
<protein>
    <recommendedName>
        <fullName evidence="4">HTH luxR-type domain-containing protein</fullName>
    </recommendedName>
</protein>
<dbReference type="EMBL" id="WJNG01000015">
    <property type="protein sequence ID" value="MRH44260.1"/>
    <property type="molecule type" value="Genomic_DNA"/>
</dbReference>
<dbReference type="Pfam" id="PF00196">
    <property type="entry name" value="GerE"/>
    <property type="match status" value="1"/>
</dbReference>
<dbReference type="InterPro" id="IPR016032">
    <property type="entry name" value="Sig_transdc_resp-reg_C-effctor"/>
</dbReference>
<dbReference type="GO" id="GO:0006355">
    <property type="term" value="P:regulation of DNA-templated transcription"/>
    <property type="evidence" value="ECO:0007669"/>
    <property type="project" value="InterPro"/>
</dbReference>
<evidence type="ECO:0000256" key="2">
    <source>
        <dbReference type="ARBA" id="ARBA00023125"/>
    </source>
</evidence>
<reference evidence="5" key="1">
    <citation type="submission" date="2019-11" db="EMBL/GenBank/DDBJ databases">
        <authorList>
            <person name="Li J."/>
        </authorList>
    </citation>
    <scope>NUCLEOTIDE SEQUENCE</scope>
    <source>
        <strain evidence="5">B6B</strain>
    </source>
</reference>
<dbReference type="Proteomes" id="UP000799092">
    <property type="component" value="Unassembled WGS sequence"/>
</dbReference>
<dbReference type="RefSeq" id="WP_153737869.1">
    <property type="nucleotide sequence ID" value="NZ_WJNG01000015.1"/>
</dbReference>
<dbReference type="OrthoDB" id="182489at2"/>
<dbReference type="CDD" id="cd06170">
    <property type="entry name" value="LuxR_C_like"/>
    <property type="match status" value="1"/>
</dbReference>
<dbReference type="Gene3D" id="3.40.50.300">
    <property type="entry name" value="P-loop containing nucleotide triphosphate hydrolases"/>
    <property type="match status" value="1"/>
</dbReference>
<keyword evidence="1" id="KW-0805">Transcription regulation</keyword>
<name>A0A6A8DGA9_9BACI</name>
<proteinExistence type="predicted"/>
<dbReference type="InterPro" id="IPR036388">
    <property type="entry name" value="WH-like_DNA-bd_sf"/>
</dbReference>
<comment type="caution">
    <text evidence="5">The sequence shown here is derived from an EMBL/GenBank/DDBJ whole genome shotgun (WGS) entry which is preliminary data.</text>
</comment>
<organism evidence="5 6">
    <name type="scientific">Aquibacillus halophilus</name>
    <dbReference type="NCBI Taxonomy" id="930132"/>
    <lineage>
        <taxon>Bacteria</taxon>
        <taxon>Bacillati</taxon>
        <taxon>Bacillota</taxon>
        <taxon>Bacilli</taxon>
        <taxon>Bacillales</taxon>
        <taxon>Bacillaceae</taxon>
        <taxon>Aquibacillus</taxon>
    </lineage>
</organism>
<dbReference type="InterPro" id="IPR000792">
    <property type="entry name" value="Tscrpt_reg_LuxR_C"/>
</dbReference>
<dbReference type="SUPFAM" id="SSF46894">
    <property type="entry name" value="C-terminal effector domain of the bipartite response regulators"/>
    <property type="match status" value="1"/>
</dbReference>
<dbReference type="SMART" id="SM00421">
    <property type="entry name" value="HTH_LUXR"/>
    <property type="match status" value="1"/>
</dbReference>
<keyword evidence="3" id="KW-0804">Transcription</keyword>
<dbReference type="PRINTS" id="PR00038">
    <property type="entry name" value="HTHLUXR"/>
</dbReference>
<evidence type="ECO:0000259" key="4">
    <source>
        <dbReference type="PROSITE" id="PS50043"/>
    </source>
</evidence>
<evidence type="ECO:0000313" key="5">
    <source>
        <dbReference type="EMBL" id="MRH44260.1"/>
    </source>
</evidence>
<evidence type="ECO:0000256" key="3">
    <source>
        <dbReference type="ARBA" id="ARBA00023163"/>
    </source>
</evidence>
<keyword evidence="2" id="KW-0238">DNA-binding</keyword>
<dbReference type="InterPro" id="IPR027417">
    <property type="entry name" value="P-loop_NTPase"/>
</dbReference>
<feature type="domain" description="HTH luxR-type" evidence="4">
    <location>
        <begin position="616"/>
        <end position="681"/>
    </location>
</feature>
<gene>
    <name evidence="5" type="ORF">GH741_16575</name>
</gene>
<keyword evidence="6" id="KW-1185">Reference proteome</keyword>
<dbReference type="PANTHER" id="PTHR44688">
    <property type="entry name" value="DNA-BINDING TRANSCRIPTIONAL ACTIVATOR DEVR_DOSR"/>
    <property type="match status" value="1"/>
</dbReference>
<dbReference type="GO" id="GO:0003677">
    <property type="term" value="F:DNA binding"/>
    <property type="evidence" value="ECO:0007669"/>
    <property type="project" value="UniProtKB-KW"/>
</dbReference>
<dbReference type="PANTHER" id="PTHR44688:SF16">
    <property type="entry name" value="DNA-BINDING TRANSCRIPTIONAL ACTIVATOR DEVR_DOSR"/>
    <property type="match status" value="1"/>
</dbReference>
<evidence type="ECO:0000313" key="6">
    <source>
        <dbReference type="Proteomes" id="UP000799092"/>
    </source>
</evidence>
<dbReference type="SUPFAM" id="SSF52540">
    <property type="entry name" value="P-loop containing nucleoside triphosphate hydrolases"/>
    <property type="match status" value="1"/>
</dbReference>
<accession>A0A6A8DGA9</accession>
<dbReference type="Gene3D" id="1.10.10.10">
    <property type="entry name" value="Winged helix-like DNA-binding domain superfamily/Winged helix DNA-binding domain"/>
    <property type="match status" value="1"/>
</dbReference>